<feature type="transmembrane region" description="Helical" evidence="8">
    <location>
        <begin position="287"/>
        <end position="308"/>
    </location>
</feature>
<evidence type="ECO:0000259" key="9">
    <source>
        <dbReference type="PROSITE" id="PS51012"/>
    </source>
</evidence>
<keyword evidence="3" id="KW-0813">Transport</keyword>
<feature type="domain" description="ABC transmembrane type-2" evidence="9">
    <location>
        <begin position="137"/>
        <end position="369"/>
    </location>
</feature>
<feature type="transmembrane region" description="Helical" evidence="8">
    <location>
        <begin position="345"/>
        <end position="366"/>
    </location>
</feature>
<dbReference type="GO" id="GO:0005886">
    <property type="term" value="C:plasma membrane"/>
    <property type="evidence" value="ECO:0007669"/>
    <property type="project" value="UniProtKB-SubCell"/>
</dbReference>
<name>A0A430KRU0_9GAMM</name>
<feature type="transmembrane region" description="Helical" evidence="8">
    <location>
        <begin position="174"/>
        <end position="199"/>
    </location>
</feature>
<evidence type="ECO:0000256" key="5">
    <source>
        <dbReference type="ARBA" id="ARBA00022692"/>
    </source>
</evidence>
<evidence type="ECO:0000256" key="4">
    <source>
        <dbReference type="ARBA" id="ARBA00022475"/>
    </source>
</evidence>
<dbReference type="OrthoDB" id="9808686at2"/>
<gene>
    <name evidence="10" type="ORF">EH243_08705</name>
</gene>
<dbReference type="Pfam" id="PF12698">
    <property type="entry name" value="ABC2_membrane_3"/>
    <property type="match status" value="1"/>
</dbReference>
<evidence type="ECO:0000313" key="11">
    <source>
        <dbReference type="Proteomes" id="UP000283087"/>
    </source>
</evidence>
<dbReference type="PANTHER" id="PTHR30294:SF47">
    <property type="entry name" value="INNER MEMBRANE TRANSPORT PERMEASE YHHJ"/>
    <property type="match status" value="1"/>
</dbReference>
<evidence type="ECO:0000256" key="1">
    <source>
        <dbReference type="ARBA" id="ARBA00004651"/>
    </source>
</evidence>
<feature type="transmembrane region" description="Helical" evidence="8">
    <location>
        <begin position="257"/>
        <end position="281"/>
    </location>
</feature>
<reference evidence="10 11" key="1">
    <citation type="submission" date="2018-11" db="EMBL/GenBank/DDBJ databases">
        <title>The draft genome sequence of Amphritea opalescens ANRC-JH13T.</title>
        <authorList>
            <person name="Fang Z."/>
            <person name="Zhang Y."/>
            <person name="Han X."/>
        </authorList>
    </citation>
    <scope>NUCLEOTIDE SEQUENCE [LARGE SCALE GENOMIC DNA]</scope>
    <source>
        <strain evidence="10 11">ANRC-JH13</strain>
    </source>
</reference>
<dbReference type="Proteomes" id="UP000283087">
    <property type="component" value="Unassembled WGS sequence"/>
</dbReference>
<comment type="similarity">
    <text evidence="2">Belongs to the ABC-2 integral membrane protein family.</text>
</comment>
<sequence>MKTWINIFWLGLKELRSVFSDVMIVVLIVYAFSLDIYGQATATSESVNNASVAIVDEDHSTLSRSIANALYPPYFKMPVLISPAEIDEGMDLDKFMFVIEIPPRFEEDIRANRQPTVKINIDATAVTQASLGNSYIQNIVFDEVNHFINRSDETTDYAVTLVQRRAFNPNGTGMWFGAINALINQISMIMIILTGAALLREREHGTIEHLLVMPLNSFQIVMSKVWANGLIILVVFMFSMVFVVEMILDVPIHGSRLLFVGGTILYLFAAAAIGIFLGTLAQTMAQFALLMIMVIIPITMLSGGLTPIESQPDIIQPVTWLLPSRHYMAFSQAVVFRGAGLSIVWPQLLIMTGLGAIFFSASLALFRRSIAVSH</sequence>
<keyword evidence="11" id="KW-1185">Reference proteome</keyword>
<keyword evidence="7 8" id="KW-0472">Membrane</keyword>
<dbReference type="InterPro" id="IPR013525">
    <property type="entry name" value="ABC2_TM"/>
</dbReference>
<dbReference type="Gene3D" id="3.40.1710.10">
    <property type="entry name" value="abc type-2 transporter like domain"/>
    <property type="match status" value="1"/>
</dbReference>
<dbReference type="PANTHER" id="PTHR30294">
    <property type="entry name" value="MEMBRANE COMPONENT OF ABC TRANSPORTER YHHJ-RELATED"/>
    <property type="match status" value="1"/>
</dbReference>
<evidence type="ECO:0000256" key="8">
    <source>
        <dbReference type="SAM" id="Phobius"/>
    </source>
</evidence>
<comment type="subcellular location">
    <subcellularLocation>
        <location evidence="1">Cell membrane</location>
        <topology evidence="1">Multi-pass membrane protein</topology>
    </subcellularLocation>
</comment>
<dbReference type="RefSeq" id="WP_126158261.1">
    <property type="nucleotide sequence ID" value="NZ_RQXW01000006.1"/>
</dbReference>
<evidence type="ECO:0000256" key="2">
    <source>
        <dbReference type="ARBA" id="ARBA00007783"/>
    </source>
</evidence>
<comment type="caution">
    <text evidence="10">The sequence shown here is derived from an EMBL/GenBank/DDBJ whole genome shotgun (WGS) entry which is preliminary data.</text>
</comment>
<dbReference type="PROSITE" id="PS51012">
    <property type="entry name" value="ABC_TM2"/>
    <property type="match status" value="1"/>
</dbReference>
<dbReference type="AlphaFoldDB" id="A0A430KRU0"/>
<protein>
    <submittedName>
        <fullName evidence="10">ABC transporter permease</fullName>
    </submittedName>
</protein>
<proteinExistence type="inferred from homology"/>
<keyword evidence="4" id="KW-1003">Cell membrane</keyword>
<dbReference type="EMBL" id="RQXW01000006">
    <property type="protein sequence ID" value="RTE66188.1"/>
    <property type="molecule type" value="Genomic_DNA"/>
</dbReference>
<organism evidence="10 11">
    <name type="scientific">Amphritea opalescens</name>
    <dbReference type="NCBI Taxonomy" id="2490544"/>
    <lineage>
        <taxon>Bacteria</taxon>
        <taxon>Pseudomonadati</taxon>
        <taxon>Pseudomonadota</taxon>
        <taxon>Gammaproteobacteria</taxon>
        <taxon>Oceanospirillales</taxon>
        <taxon>Oceanospirillaceae</taxon>
        <taxon>Amphritea</taxon>
    </lineage>
</organism>
<evidence type="ECO:0000313" key="10">
    <source>
        <dbReference type="EMBL" id="RTE66188.1"/>
    </source>
</evidence>
<evidence type="ECO:0000256" key="6">
    <source>
        <dbReference type="ARBA" id="ARBA00022989"/>
    </source>
</evidence>
<feature type="transmembrane region" description="Helical" evidence="8">
    <location>
        <begin position="225"/>
        <end position="248"/>
    </location>
</feature>
<evidence type="ECO:0000256" key="7">
    <source>
        <dbReference type="ARBA" id="ARBA00023136"/>
    </source>
</evidence>
<dbReference type="InterPro" id="IPR047817">
    <property type="entry name" value="ABC2_TM_bact-type"/>
</dbReference>
<keyword evidence="5 8" id="KW-0812">Transmembrane</keyword>
<keyword evidence="6 8" id="KW-1133">Transmembrane helix</keyword>
<dbReference type="GO" id="GO:0140359">
    <property type="term" value="F:ABC-type transporter activity"/>
    <property type="evidence" value="ECO:0007669"/>
    <property type="project" value="InterPro"/>
</dbReference>
<dbReference type="InterPro" id="IPR051449">
    <property type="entry name" value="ABC-2_transporter_component"/>
</dbReference>
<evidence type="ECO:0000256" key="3">
    <source>
        <dbReference type="ARBA" id="ARBA00022448"/>
    </source>
</evidence>
<accession>A0A430KRU0</accession>